<accession>A0A9J5XQP7</accession>
<organism evidence="1 2">
    <name type="scientific">Solanum commersonii</name>
    <name type="common">Commerson's wild potato</name>
    <name type="synonym">Commerson's nightshade</name>
    <dbReference type="NCBI Taxonomy" id="4109"/>
    <lineage>
        <taxon>Eukaryota</taxon>
        <taxon>Viridiplantae</taxon>
        <taxon>Streptophyta</taxon>
        <taxon>Embryophyta</taxon>
        <taxon>Tracheophyta</taxon>
        <taxon>Spermatophyta</taxon>
        <taxon>Magnoliopsida</taxon>
        <taxon>eudicotyledons</taxon>
        <taxon>Gunneridae</taxon>
        <taxon>Pentapetalae</taxon>
        <taxon>asterids</taxon>
        <taxon>lamiids</taxon>
        <taxon>Solanales</taxon>
        <taxon>Solanaceae</taxon>
        <taxon>Solanoideae</taxon>
        <taxon>Solaneae</taxon>
        <taxon>Solanum</taxon>
    </lineage>
</organism>
<dbReference type="AlphaFoldDB" id="A0A9J5XQP7"/>
<keyword evidence="2" id="KW-1185">Reference proteome</keyword>
<dbReference type="EMBL" id="JACXVP010000008">
    <property type="protein sequence ID" value="KAG5590125.1"/>
    <property type="molecule type" value="Genomic_DNA"/>
</dbReference>
<gene>
    <name evidence="1" type="ORF">H5410_040639</name>
</gene>
<sequence>MLVVTLHLLASDHDLLHRLKITFLLLVLRHQLLISSLKLSYPRRNVRASRQCELLESIVSESFKHIRIQTRRSSRRVTELLWRVKSSSSKLHPVNLPIRNHKSSHQKAQRLWAFDSQTIRARSFKLKKAIKNSNLISEASTHQYDTIIAKDLKNFNNKFGVSKPTLDAD</sequence>
<reference evidence="1 2" key="1">
    <citation type="submission" date="2020-09" db="EMBL/GenBank/DDBJ databases">
        <title>De no assembly of potato wild relative species, Solanum commersonii.</title>
        <authorList>
            <person name="Cho K."/>
        </authorList>
    </citation>
    <scope>NUCLEOTIDE SEQUENCE [LARGE SCALE GENOMIC DNA]</scope>
    <source>
        <strain evidence="1">LZ3.2</strain>
        <tissue evidence="1">Leaf</tissue>
    </source>
</reference>
<dbReference type="Proteomes" id="UP000824120">
    <property type="component" value="Chromosome 8"/>
</dbReference>
<comment type="caution">
    <text evidence="1">The sequence shown here is derived from an EMBL/GenBank/DDBJ whole genome shotgun (WGS) entry which is preliminary data.</text>
</comment>
<protein>
    <submittedName>
        <fullName evidence="1">Uncharacterized protein</fullName>
    </submittedName>
</protein>
<name>A0A9J5XQP7_SOLCO</name>
<proteinExistence type="predicted"/>
<evidence type="ECO:0000313" key="2">
    <source>
        <dbReference type="Proteomes" id="UP000824120"/>
    </source>
</evidence>
<evidence type="ECO:0000313" key="1">
    <source>
        <dbReference type="EMBL" id="KAG5590125.1"/>
    </source>
</evidence>